<name>A0ABR6KYQ4_9HYPH</name>
<gene>
    <name evidence="2" type="ORF">GGQ99_001273</name>
</gene>
<feature type="transmembrane region" description="Helical" evidence="1">
    <location>
        <begin position="12"/>
        <end position="35"/>
    </location>
</feature>
<evidence type="ECO:0000313" key="2">
    <source>
        <dbReference type="EMBL" id="MBB4649551.1"/>
    </source>
</evidence>
<sequence length="65" mass="6748">MEGLGQAIGGAILFLAYVAAFGVMALAAGIGLALWSIWLPITLWQAIAIMAAFGVFGLLLVSRIK</sequence>
<proteinExistence type="predicted"/>
<comment type="caution">
    <text evidence="2">The sequence shown here is derived from an EMBL/GenBank/DDBJ whole genome shotgun (WGS) entry which is preliminary data.</text>
</comment>
<keyword evidence="1" id="KW-1133">Transmembrane helix</keyword>
<keyword evidence="3" id="KW-1185">Reference proteome</keyword>
<dbReference type="Proteomes" id="UP000539538">
    <property type="component" value="Unassembled WGS sequence"/>
</dbReference>
<reference evidence="2 3" key="1">
    <citation type="submission" date="2020-08" db="EMBL/GenBank/DDBJ databases">
        <title>Genomic Encyclopedia of Type Strains, Phase IV (KMG-IV): sequencing the most valuable type-strain genomes for metagenomic binning, comparative biology and taxonomic classification.</title>
        <authorList>
            <person name="Goeker M."/>
        </authorList>
    </citation>
    <scope>NUCLEOTIDE SEQUENCE [LARGE SCALE GENOMIC DNA]</scope>
    <source>
        <strain evidence="2 3">DSM 7050</strain>
    </source>
</reference>
<keyword evidence="1" id="KW-0812">Transmembrane</keyword>
<feature type="transmembrane region" description="Helical" evidence="1">
    <location>
        <begin position="41"/>
        <end position="61"/>
    </location>
</feature>
<organism evidence="2 3">
    <name type="scientific">Aminobacter niigataensis</name>
    <dbReference type="NCBI Taxonomy" id="83265"/>
    <lineage>
        <taxon>Bacteria</taxon>
        <taxon>Pseudomonadati</taxon>
        <taxon>Pseudomonadota</taxon>
        <taxon>Alphaproteobacteria</taxon>
        <taxon>Hyphomicrobiales</taxon>
        <taxon>Phyllobacteriaceae</taxon>
        <taxon>Aminobacter</taxon>
    </lineage>
</organism>
<dbReference type="RefSeq" id="WP_183261412.1">
    <property type="nucleotide sequence ID" value="NZ_BAAAVZ010000003.1"/>
</dbReference>
<evidence type="ECO:0000313" key="3">
    <source>
        <dbReference type="Proteomes" id="UP000539538"/>
    </source>
</evidence>
<keyword evidence="1" id="KW-0472">Membrane</keyword>
<accession>A0ABR6KYQ4</accession>
<dbReference type="EMBL" id="JACHOT010000001">
    <property type="protein sequence ID" value="MBB4649551.1"/>
    <property type="molecule type" value="Genomic_DNA"/>
</dbReference>
<protein>
    <submittedName>
        <fullName evidence="2">Uncharacterized protein</fullName>
    </submittedName>
</protein>
<evidence type="ECO:0000256" key="1">
    <source>
        <dbReference type="SAM" id="Phobius"/>
    </source>
</evidence>